<dbReference type="KEGG" id="sla:SERLADRAFT_403837"/>
<dbReference type="AlphaFoldDB" id="F8PDY9"/>
<reference evidence="2" key="1">
    <citation type="submission" date="2011-04" db="EMBL/GenBank/DDBJ databases">
        <title>Evolution of plant cell wall degrading machinery underlies the functional diversity of forest fungi.</title>
        <authorList>
            <consortium name="US DOE Joint Genome Institute (JGI-PGF)"/>
            <person name="Eastwood D.C."/>
            <person name="Floudas D."/>
            <person name="Binder M."/>
            <person name="Majcherczyk A."/>
            <person name="Schneider P."/>
            <person name="Aerts A."/>
            <person name="Asiegbu F.O."/>
            <person name="Baker S.E."/>
            <person name="Barry K."/>
            <person name="Bendiksby M."/>
            <person name="Blumentritt M."/>
            <person name="Coutinho P.M."/>
            <person name="Cullen D."/>
            <person name="Cullen D."/>
            <person name="Gathman A."/>
            <person name="Goodell B."/>
            <person name="Henrissat B."/>
            <person name="Ihrmark K."/>
            <person name="Kauserud H."/>
            <person name="Kohler A."/>
            <person name="LaButti K."/>
            <person name="Lapidus A."/>
            <person name="Lavin J.L."/>
            <person name="Lee Y.-H."/>
            <person name="Lindquist E."/>
            <person name="Lilly W."/>
            <person name="Lucas S."/>
            <person name="Morin E."/>
            <person name="Murat C."/>
            <person name="Oguiza J.A."/>
            <person name="Park J."/>
            <person name="Pisabarro A.G."/>
            <person name="Riley R."/>
            <person name="Rosling A."/>
            <person name="Salamov A."/>
            <person name="Schmidt O."/>
            <person name="Schmutz J."/>
            <person name="Skrede I."/>
            <person name="Stenlid J."/>
            <person name="Wiebenga A."/>
            <person name="Xie X."/>
            <person name="Kues U."/>
            <person name="Hibbett D.S."/>
            <person name="Hoffmeister D."/>
            <person name="Hogberg N."/>
            <person name="Martin F."/>
            <person name="Grigoriev I.V."/>
            <person name="Watkinson S.C."/>
        </authorList>
    </citation>
    <scope>NUCLEOTIDE SEQUENCE</scope>
    <source>
        <strain evidence="2">S7.9</strain>
    </source>
</reference>
<accession>F8PDY9</accession>
<evidence type="ECO:0000256" key="1">
    <source>
        <dbReference type="SAM" id="Coils"/>
    </source>
</evidence>
<sequence>MPPQAVQLKQEGIHDDITIKDILEDMRSKMDKQTNTLETLARENERLKMTLQERSRLRGP</sequence>
<dbReference type="HOGENOM" id="CLU_2943224_0_0_1"/>
<dbReference type="RefSeq" id="XP_007324613.1">
    <property type="nucleotide sequence ID" value="XM_007324551.1"/>
</dbReference>
<keyword evidence="1" id="KW-0175">Coiled coil</keyword>
<protein>
    <submittedName>
        <fullName evidence="2">Uncharacterized protein</fullName>
    </submittedName>
</protein>
<evidence type="ECO:0000313" key="2">
    <source>
        <dbReference type="EMBL" id="EGO18586.1"/>
    </source>
</evidence>
<organism>
    <name type="scientific">Serpula lacrymans var. lacrymans (strain S7.9)</name>
    <name type="common">Dry rot fungus</name>
    <dbReference type="NCBI Taxonomy" id="578457"/>
    <lineage>
        <taxon>Eukaryota</taxon>
        <taxon>Fungi</taxon>
        <taxon>Dikarya</taxon>
        <taxon>Basidiomycota</taxon>
        <taxon>Agaricomycotina</taxon>
        <taxon>Agaricomycetes</taxon>
        <taxon>Agaricomycetidae</taxon>
        <taxon>Boletales</taxon>
        <taxon>Coniophorineae</taxon>
        <taxon>Serpulaceae</taxon>
        <taxon>Serpula</taxon>
    </lineage>
</organism>
<dbReference type="EMBL" id="GL945447">
    <property type="protein sequence ID" value="EGO18586.1"/>
    <property type="molecule type" value="Genomic_DNA"/>
</dbReference>
<name>F8PDY9_SERL9</name>
<dbReference type="Proteomes" id="UP000008064">
    <property type="component" value="Unassembled WGS sequence"/>
</dbReference>
<dbReference type="GeneID" id="18812282"/>
<gene>
    <name evidence="2" type="ORF">SERLADRAFT_403837</name>
</gene>
<dbReference type="OrthoDB" id="2677428at2759"/>
<feature type="coiled-coil region" evidence="1">
    <location>
        <begin position="23"/>
        <end position="57"/>
    </location>
</feature>
<proteinExistence type="predicted"/>